<dbReference type="HOGENOM" id="CLU_046571_2_0_1"/>
<dbReference type="VEuPathDB" id="FungiDB:MELLADRAFT_88936"/>
<accession>F4R6C3</accession>
<reference evidence="2" key="1">
    <citation type="journal article" date="2011" name="Proc. Natl. Acad. Sci. U.S.A.">
        <title>Obligate biotrophy features unraveled by the genomic analysis of rust fungi.</title>
        <authorList>
            <person name="Duplessis S."/>
            <person name="Cuomo C.A."/>
            <person name="Lin Y.-C."/>
            <person name="Aerts A."/>
            <person name="Tisserant E."/>
            <person name="Veneault-Fourrey C."/>
            <person name="Joly D.L."/>
            <person name="Hacquard S."/>
            <person name="Amselem J."/>
            <person name="Cantarel B.L."/>
            <person name="Chiu R."/>
            <person name="Coutinho P.M."/>
            <person name="Feau N."/>
            <person name="Field M."/>
            <person name="Frey P."/>
            <person name="Gelhaye E."/>
            <person name="Goldberg J."/>
            <person name="Grabherr M.G."/>
            <person name="Kodira C.D."/>
            <person name="Kohler A."/>
            <person name="Kuees U."/>
            <person name="Lindquist E.A."/>
            <person name="Lucas S.M."/>
            <person name="Mago R."/>
            <person name="Mauceli E."/>
            <person name="Morin E."/>
            <person name="Murat C."/>
            <person name="Pangilinan J.L."/>
            <person name="Park R."/>
            <person name="Pearson M."/>
            <person name="Quesneville H."/>
            <person name="Rouhier N."/>
            <person name="Sakthikumar S."/>
            <person name="Salamov A.A."/>
            <person name="Schmutz J."/>
            <person name="Selles B."/>
            <person name="Shapiro H."/>
            <person name="Tanguay P."/>
            <person name="Tuskan G.A."/>
            <person name="Henrissat B."/>
            <person name="Van de Peer Y."/>
            <person name="Rouze P."/>
            <person name="Ellis J.G."/>
            <person name="Dodds P.N."/>
            <person name="Schein J.E."/>
            <person name="Zhong S."/>
            <person name="Hamelin R.C."/>
            <person name="Grigoriev I.V."/>
            <person name="Szabo L.J."/>
            <person name="Martin F."/>
        </authorList>
    </citation>
    <scope>NUCLEOTIDE SEQUENCE [LARGE SCALE GENOMIC DNA]</scope>
    <source>
        <strain evidence="2">98AG31 / pathotype 3-4-7</strain>
    </source>
</reference>
<dbReference type="KEGG" id="mlr:MELLADRAFT_88936"/>
<sequence>MPPHNTGSTQLICGRHMLMHSFGMNPCADSAQLVTVKHLRRKKTEARQRLEEAEVTLKTLISPGDGCPGRDAAYLEGQWMAQRARHLDIIEESKSEKRDKISLLLELEEGLHVSLKRLDSLQNARRRASTQAERRELVALPGTVVDFEERIGAVANELGGNEFRGMLGVTATQTNAILAISIARGKMYEARVGVIEARLRQHRNEGTRQQQQTTRQCGDKLRNLRDKYNTYKRRVQKYHTDYPRRRRVELPDFDTIESMEPDDPFWNRGEDEVLPGEEAESERIRRGITAFLARRGAQEELRRLARESRHMMGWAIEYHQRIMGLKITMQQGPRYFHSHLHGSSN</sequence>
<dbReference type="InParanoid" id="F4R6C3"/>
<protein>
    <submittedName>
        <fullName evidence="1">Uncharacterized protein</fullName>
    </submittedName>
</protein>
<name>F4R6C3_MELLP</name>
<dbReference type="EMBL" id="GL883091">
    <property type="protein sequence ID" value="EGG11853.1"/>
    <property type="molecule type" value="Genomic_DNA"/>
</dbReference>
<proteinExistence type="predicted"/>
<evidence type="ECO:0000313" key="2">
    <source>
        <dbReference type="Proteomes" id="UP000001072"/>
    </source>
</evidence>
<organism evidence="2">
    <name type="scientific">Melampsora larici-populina (strain 98AG31 / pathotype 3-4-7)</name>
    <name type="common">Poplar leaf rust fungus</name>
    <dbReference type="NCBI Taxonomy" id="747676"/>
    <lineage>
        <taxon>Eukaryota</taxon>
        <taxon>Fungi</taxon>
        <taxon>Dikarya</taxon>
        <taxon>Basidiomycota</taxon>
        <taxon>Pucciniomycotina</taxon>
        <taxon>Pucciniomycetes</taxon>
        <taxon>Pucciniales</taxon>
        <taxon>Melampsoraceae</taxon>
        <taxon>Melampsora</taxon>
    </lineage>
</organism>
<evidence type="ECO:0000313" key="1">
    <source>
        <dbReference type="EMBL" id="EGG11853.1"/>
    </source>
</evidence>
<dbReference type="Proteomes" id="UP000001072">
    <property type="component" value="Unassembled WGS sequence"/>
</dbReference>
<dbReference type="PANTHER" id="PTHR33096">
    <property type="entry name" value="CXC2 DOMAIN-CONTAINING PROTEIN"/>
    <property type="match status" value="1"/>
</dbReference>
<dbReference type="AlphaFoldDB" id="F4R6C3"/>
<dbReference type="GeneID" id="18935041"/>
<keyword evidence="2" id="KW-1185">Reference proteome</keyword>
<dbReference type="RefSeq" id="XP_007404228.1">
    <property type="nucleotide sequence ID" value="XM_007404166.1"/>
</dbReference>
<gene>
    <name evidence="1" type="ORF">MELLADRAFT_88936</name>
</gene>
<dbReference type="PANTHER" id="PTHR33096:SF1">
    <property type="entry name" value="CXC1-LIKE CYSTEINE CLUSTER ASSOCIATED WITH KDZ TRANSPOSASES DOMAIN-CONTAINING PROTEIN"/>
    <property type="match status" value="1"/>
</dbReference>